<evidence type="ECO:0000256" key="1">
    <source>
        <dbReference type="SAM" id="MobiDB-lite"/>
    </source>
</evidence>
<protein>
    <submittedName>
        <fullName evidence="3">Uncharacterized protein</fullName>
    </submittedName>
</protein>
<comment type="caution">
    <text evidence="3">The sequence shown here is derived from an EMBL/GenBank/DDBJ whole genome shotgun (WGS) entry which is preliminary data.</text>
</comment>
<evidence type="ECO:0000256" key="2">
    <source>
        <dbReference type="SAM" id="SignalP"/>
    </source>
</evidence>
<organism evidence="3 4">
    <name type="scientific">Candidatus Faeciplasma pullistercoris</name>
    <dbReference type="NCBI Taxonomy" id="2840800"/>
    <lineage>
        <taxon>Bacteria</taxon>
        <taxon>Bacillati</taxon>
        <taxon>Bacillota</taxon>
        <taxon>Clostridia</taxon>
        <taxon>Eubacteriales</taxon>
        <taxon>Oscillospiraceae</taxon>
        <taxon>Oscillospiraceae incertae sedis</taxon>
        <taxon>Candidatus Faeciplasma</taxon>
    </lineage>
</organism>
<keyword evidence="2" id="KW-0732">Signal</keyword>
<feature type="signal peptide" evidence="2">
    <location>
        <begin position="1"/>
        <end position="21"/>
    </location>
</feature>
<gene>
    <name evidence="3" type="ORF">IAC39_07355</name>
</gene>
<dbReference type="AlphaFoldDB" id="A0A9D1GUY7"/>
<feature type="compositionally biased region" description="Acidic residues" evidence="1">
    <location>
        <begin position="39"/>
        <end position="81"/>
    </location>
</feature>
<evidence type="ECO:0000313" key="3">
    <source>
        <dbReference type="EMBL" id="HIT59507.1"/>
    </source>
</evidence>
<feature type="compositionally biased region" description="Acidic residues" evidence="1">
    <location>
        <begin position="23"/>
        <end position="32"/>
    </location>
</feature>
<accession>A0A9D1GUY7</accession>
<name>A0A9D1GUY7_9FIRM</name>
<reference evidence="3" key="2">
    <citation type="journal article" date="2021" name="PeerJ">
        <title>Extensive microbial diversity within the chicken gut microbiome revealed by metagenomics and culture.</title>
        <authorList>
            <person name="Gilroy R."/>
            <person name="Ravi A."/>
            <person name="Getino M."/>
            <person name="Pursley I."/>
            <person name="Horton D.L."/>
            <person name="Alikhan N.F."/>
            <person name="Baker D."/>
            <person name="Gharbi K."/>
            <person name="Hall N."/>
            <person name="Watson M."/>
            <person name="Adriaenssens E.M."/>
            <person name="Foster-Nyarko E."/>
            <person name="Jarju S."/>
            <person name="Secka A."/>
            <person name="Antonio M."/>
            <person name="Oren A."/>
            <person name="Chaudhuri R.R."/>
            <person name="La Ragione R."/>
            <person name="Hildebrand F."/>
            <person name="Pallen M.J."/>
        </authorList>
    </citation>
    <scope>NUCLEOTIDE SEQUENCE</scope>
    <source>
        <strain evidence="3">CHK33-4379</strain>
    </source>
</reference>
<dbReference type="Proteomes" id="UP000824136">
    <property type="component" value="Unassembled WGS sequence"/>
</dbReference>
<feature type="region of interest" description="Disordered" evidence="1">
    <location>
        <begin position="398"/>
        <end position="448"/>
    </location>
</feature>
<evidence type="ECO:0000313" key="4">
    <source>
        <dbReference type="Proteomes" id="UP000824136"/>
    </source>
</evidence>
<reference evidence="3" key="1">
    <citation type="submission" date="2020-10" db="EMBL/GenBank/DDBJ databases">
        <authorList>
            <person name="Gilroy R."/>
        </authorList>
    </citation>
    <scope>NUCLEOTIDE SEQUENCE</scope>
    <source>
        <strain evidence="3">CHK33-4379</strain>
    </source>
</reference>
<dbReference type="EMBL" id="DVLL01000023">
    <property type="protein sequence ID" value="HIT59507.1"/>
    <property type="molecule type" value="Genomic_DNA"/>
</dbReference>
<feature type="chain" id="PRO_5039708819" evidence="2">
    <location>
        <begin position="22"/>
        <end position="448"/>
    </location>
</feature>
<feature type="region of interest" description="Disordered" evidence="1">
    <location>
        <begin position="21"/>
        <end position="81"/>
    </location>
</feature>
<dbReference type="PROSITE" id="PS51257">
    <property type="entry name" value="PROKAR_LIPOPROTEIN"/>
    <property type="match status" value="1"/>
</dbReference>
<sequence length="448" mass="48261">MKRLIAVLMAAALLASLTACEDTPADDPDDDASVTTVSEDPEEETDEEEPVEEPVDESEDEPEETEEPVEEEEPVVEEEPNPEFVAELVTDAPMTADTLASYAPEDGGTVTYNEDGSVTASVSDISFDLPGITFGENALMYIKGTASADVRVSVCYGDSYFNSFDVPAGEFEKYILFDCGVEATEEGVPQGTAFAQVKSADGSVVDITISELAVYNGNLDDYKADVEWLANAPAEYGVAYDETKFTAIPVNQDSFGRAQAVNSELTVDDPALTWEDDGLTVNGATLVGFKLPSGVGLGKTVVVHIKGEAASNFRLWLLDSVEVTASRQINMSEYFNFESGEFDYIIELTAEYFDAEVADDTAMQLAFKAPTWDTTLDGLTINEIGVYYGTLEDYLAGEESDPDYALEPVAEEEAADETSDETTDESVDDTTDESADGTAEDSVVTEEA</sequence>
<proteinExistence type="predicted"/>